<gene>
    <name evidence="1" type="ORF">A11S_945</name>
</gene>
<organism evidence="1 2">
    <name type="scientific">Micavibrio aeruginosavorus EPB</name>
    <dbReference type="NCBI Taxonomy" id="349215"/>
    <lineage>
        <taxon>Bacteria</taxon>
        <taxon>Pseudomonadati</taxon>
        <taxon>Bdellovibrionota</taxon>
        <taxon>Bdellovibrionia</taxon>
        <taxon>Bdellovibrionales</taxon>
        <taxon>Pseudobdellovibrionaceae</taxon>
        <taxon>Micavibrio</taxon>
    </lineage>
</organism>
<dbReference type="HOGENOM" id="CLU_3345907_0_0_5"/>
<proteinExistence type="predicted"/>
<dbReference type="Proteomes" id="UP000011932">
    <property type="component" value="Chromosome"/>
</dbReference>
<name>M4VI92_9BACT</name>
<evidence type="ECO:0000313" key="1">
    <source>
        <dbReference type="EMBL" id="AGH97766.1"/>
    </source>
</evidence>
<reference evidence="1 2" key="1">
    <citation type="journal article" date="2013" name="ISME J.">
        <title>By their genes ye shall know them: genomic signatures of predatory bacteria.</title>
        <authorList>
            <person name="Pasternak Z."/>
            <person name="Pietrokovski S."/>
            <person name="Rotem O."/>
            <person name="Gophna U."/>
            <person name="Lurie-Weinberger M.N."/>
            <person name="Jurkevitch E."/>
        </authorList>
    </citation>
    <scope>NUCLEOTIDE SEQUENCE [LARGE SCALE GENOMIC DNA]</scope>
    <source>
        <strain evidence="1">EPB</strain>
    </source>
</reference>
<dbReference type="KEGG" id="man:A11S_945"/>
<evidence type="ECO:0000313" key="2">
    <source>
        <dbReference type="Proteomes" id="UP000011932"/>
    </source>
</evidence>
<dbReference type="AlphaFoldDB" id="M4VI92"/>
<sequence>MLDTSRSSPDTQELVHQIFEDWPNVQVCKDWPIMQIK</sequence>
<accession>M4VI92</accession>
<dbReference type="EMBL" id="CP003538">
    <property type="protein sequence ID" value="AGH97766.1"/>
    <property type="molecule type" value="Genomic_DNA"/>
</dbReference>
<protein>
    <submittedName>
        <fullName evidence="1">Uncharacterized protein</fullName>
    </submittedName>
</protein>